<evidence type="ECO:0000256" key="13">
    <source>
        <dbReference type="ARBA" id="ARBA00032850"/>
    </source>
</evidence>
<sequence length="538" mass="56219">MTTLPPANSQSKPQREIGRAGRFRRTVAALLLGSTLLTAPALAGWAVSQAQQNATPSAISPAVSMVQDTPASFADLAAKVSPAVVNIAATQEAKAETRAQRGPAIPGFPPGTPFEEFFRQFQDQMGRNGGPNGGPDGDQDQDQGPRGKTGALGSGFIIDPAGYVVTNNHVIDGASEITVTLQDGTAMPAKLIGRDAKTDLALLKVKSDKPLPSVDWADSDKTRVGDWVMAVGNPFGLGGTVTKGIVSARGRDIHSGPYDDYFQLDAAINRGNSGGPTFDLSGRVIGINTAIYSPNGGSVGIGFAIPSNLAKEVVAQLKESGKVERGWLGVKIQEVTPDIADSVGLPGAKGALVAEVTADSPAQRAGLHQGDVVLSYAGKPVNNLRDLTRHVADTKAGDTVELKILRDGREKTVPVRIDRLSEQQQMASADSDTGKGSAEHEEVAPVKGLKLAPLDRAARKRLGIGEDVQGVVVTGLSSSVDVPVRPGDVIERVGDTEVKSPADVRQQVTQAEKAGQKALLMLINRQGNESFVALKLKA</sequence>
<dbReference type="PANTHER" id="PTHR43343">
    <property type="entry name" value="PEPTIDASE S12"/>
    <property type="match status" value="1"/>
</dbReference>
<evidence type="ECO:0000256" key="16">
    <source>
        <dbReference type="SAM" id="MobiDB-lite"/>
    </source>
</evidence>
<dbReference type="InterPro" id="IPR051201">
    <property type="entry name" value="Chloro_Bact_Ser_Proteases"/>
</dbReference>
<dbReference type="PANTHER" id="PTHR43343:SF3">
    <property type="entry name" value="PROTEASE DO-LIKE 8, CHLOROPLASTIC"/>
    <property type="match status" value="1"/>
</dbReference>
<comment type="catalytic activity">
    <reaction evidence="1">
        <text>Acts on substrates that are at least partially unfolded. The cleavage site P1 residue is normally between a pair of hydrophobic residues, such as Val-|-Val.</text>
        <dbReference type="EC" id="3.4.21.107"/>
    </reaction>
</comment>
<dbReference type="EMBL" id="VTTN01000002">
    <property type="protein sequence ID" value="KAA0597270.1"/>
    <property type="molecule type" value="Genomic_DNA"/>
</dbReference>
<evidence type="ECO:0000256" key="3">
    <source>
        <dbReference type="ARBA" id="ARBA00010541"/>
    </source>
</evidence>
<evidence type="ECO:0000256" key="12">
    <source>
        <dbReference type="ARBA" id="ARBA00023016"/>
    </source>
</evidence>
<keyword evidence="12" id="KW-0346">Stress response</keyword>
<proteinExistence type="inferred from homology"/>
<name>A0A5A9GS68_AZOLI</name>
<evidence type="ECO:0000256" key="8">
    <source>
        <dbReference type="ARBA" id="ARBA00022737"/>
    </source>
</evidence>
<feature type="region of interest" description="Disordered" evidence="16">
    <location>
        <begin position="123"/>
        <end position="152"/>
    </location>
</feature>
<comment type="subcellular location">
    <subcellularLocation>
        <location evidence="2">Periplasm</location>
    </subcellularLocation>
</comment>
<dbReference type="PRINTS" id="PR00834">
    <property type="entry name" value="PROTEASES2C"/>
</dbReference>
<evidence type="ECO:0000256" key="11">
    <source>
        <dbReference type="ARBA" id="ARBA00022825"/>
    </source>
</evidence>
<evidence type="ECO:0000313" key="18">
    <source>
        <dbReference type="EMBL" id="KAA0597270.1"/>
    </source>
</evidence>
<feature type="compositionally biased region" description="Polar residues" evidence="16">
    <location>
        <begin position="422"/>
        <end position="431"/>
    </location>
</feature>
<comment type="caution">
    <text evidence="18">The sequence shown here is derived from an EMBL/GenBank/DDBJ whole genome shotgun (WGS) entry which is preliminary data.</text>
</comment>
<feature type="binding site" evidence="15">
    <location>
        <position position="169"/>
    </location>
    <ligand>
        <name>substrate</name>
    </ligand>
</feature>
<dbReference type="InterPro" id="IPR009003">
    <property type="entry name" value="Peptidase_S1_PA"/>
</dbReference>
<dbReference type="InterPro" id="IPR011782">
    <property type="entry name" value="Pept_S1C_Do"/>
</dbReference>
<dbReference type="SUPFAM" id="SSF50156">
    <property type="entry name" value="PDZ domain-like"/>
    <property type="match status" value="2"/>
</dbReference>
<dbReference type="EC" id="3.4.21.107" evidence="4"/>
<dbReference type="SMART" id="SM00228">
    <property type="entry name" value="PDZ"/>
    <property type="match status" value="2"/>
</dbReference>
<feature type="active site" description="Charge relay system" evidence="14">
    <location>
        <position position="199"/>
    </location>
</feature>
<feature type="active site" description="Charge relay system" evidence="14">
    <location>
        <position position="169"/>
    </location>
</feature>
<keyword evidence="9" id="KW-0574">Periplasm</keyword>
<dbReference type="CDD" id="cd10839">
    <property type="entry name" value="cpPDZ1_DegP-like"/>
    <property type="match status" value="1"/>
</dbReference>
<dbReference type="InterPro" id="IPR001940">
    <property type="entry name" value="Peptidase_S1C"/>
</dbReference>
<dbReference type="PROSITE" id="PS50106">
    <property type="entry name" value="PDZ"/>
    <property type="match status" value="1"/>
</dbReference>
<keyword evidence="19" id="KW-1185">Reference proteome</keyword>
<evidence type="ECO:0000256" key="9">
    <source>
        <dbReference type="ARBA" id="ARBA00022764"/>
    </source>
</evidence>
<evidence type="ECO:0000256" key="2">
    <source>
        <dbReference type="ARBA" id="ARBA00004418"/>
    </source>
</evidence>
<dbReference type="Gene3D" id="2.40.10.120">
    <property type="match status" value="1"/>
</dbReference>
<feature type="binding site" evidence="15">
    <location>
        <begin position="271"/>
        <end position="273"/>
    </location>
    <ligand>
        <name>substrate</name>
    </ligand>
</feature>
<keyword evidence="6 18" id="KW-0645">Protease</keyword>
<dbReference type="AlphaFoldDB" id="A0A5A9GS68"/>
<evidence type="ECO:0000313" key="19">
    <source>
        <dbReference type="Proteomes" id="UP000324927"/>
    </source>
</evidence>
<evidence type="ECO:0000256" key="6">
    <source>
        <dbReference type="ARBA" id="ARBA00022670"/>
    </source>
</evidence>
<keyword evidence="8" id="KW-0677">Repeat</keyword>
<dbReference type="InterPro" id="IPR036034">
    <property type="entry name" value="PDZ_sf"/>
</dbReference>
<feature type="binding site" evidence="15">
    <location>
        <position position="199"/>
    </location>
    <ligand>
        <name>substrate</name>
    </ligand>
</feature>
<organism evidence="18 19">
    <name type="scientific">Azospirillum lipoferum</name>
    <dbReference type="NCBI Taxonomy" id="193"/>
    <lineage>
        <taxon>Bacteria</taxon>
        <taxon>Pseudomonadati</taxon>
        <taxon>Pseudomonadota</taxon>
        <taxon>Alphaproteobacteria</taxon>
        <taxon>Rhodospirillales</taxon>
        <taxon>Azospirillaceae</taxon>
        <taxon>Azospirillum</taxon>
    </lineage>
</organism>
<dbReference type="OrthoDB" id="9758917at2"/>
<evidence type="ECO:0000256" key="10">
    <source>
        <dbReference type="ARBA" id="ARBA00022801"/>
    </source>
</evidence>
<dbReference type="Pfam" id="PF13180">
    <property type="entry name" value="PDZ_2"/>
    <property type="match status" value="1"/>
</dbReference>
<feature type="compositionally biased region" description="Gly residues" evidence="16">
    <location>
        <begin position="127"/>
        <end position="136"/>
    </location>
</feature>
<dbReference type="GO" id="GO:0004252">
    <property type="term" value="F:serine-type endopeptidase activity"/>
    <property type="evidence" value="ECO:0007669"/>
    <property type="project" value="InterPro"/>
</dbReference>
<feature type="domain" description="PDZ" evidence="17">
    <location>
        <begin position="312"/>
        <end position="408"/>
    </location>
</feature>
<comment type="similarity">
    <text evidence="3">Belongs to the peptidase S1C family.</text>
</comment>
<evidence type="ECO:0000256" key="1">
    <source>
        <dbReference type="ARBA" id="ARBA00001772"/>
    </source>
</evidence>
<evidence type="ECO:0000256" key="15">
    <source>
        <dbReference type="PIRSR" id="PIRSR611782-2"/>
    </source>
</evidence>
<keyword evidence="10" id="KW-0378">Hydrolase</keyword>
<dbReference type="NCBIfam" id="TIGR02037">
    <property type="entry name" value="degP_htrA_DO"/>
    <property type="match status" value="1"/>
</dbReference>
<evidence type="ECO:0000256" key="5">
    <source>
        <dbReference type="ARBA" id="ARBA00013958"/>
    </source>
</evidence>
<dbReference type="FunFam" id="2.40.10.120:FF:000007">
    <property type="entry name" value="Periplasmic serine endoprotease DegP-like"/>
    <property type="match status" value="1"/>
</dbReference>
<feature type="active site" description="Charge relay system" evidence="14">
    <location>
        <position position="273"/>
    </location>
</feature>
<evidence type="ECO:0000256" key="14">
    <source>
        <dbReference type="PIRSR" id="PIRSR611782-1"/>
    </source>
</evidence>
<reference evidence="18 19" key="1">
    <citation type="submission" date="2019-08" db="EMBL/GenBank/DDBJ databases">
        <authorList>
            <person name="Grouzdev D."/>
            <person name="Tikhonova E."/>
            <person name="Kravchenko I."/>
        </authorList>
    </citation>
    <scope>NUCLEOTIDE SEQUENCE [LARGE SCALE GENOMIC DNA]</scope>
    <source>
        <strain evidence="18 19">59b</strain>
    </source>
</reference>
<evidence type="ECO:0000256" key="4">
    <source>
        <dbReference type="ARBA" id="ARBA00013035"/>
    </source>
</evidence>
<accession>A0A5A9GS68</accession>
<keyword evidence="7" id="KW-0732">Signal</keyword>
<gene>
    <name evidence="18" type="ORF">FZ942_09300</name>
</gene>
<dbReference type="GO" id="GO:0042597">
    <property type="term" value="C:periplasmic space"/>
    <property type="evidence" value="ECO:0007669"/>
    <property type="project" value="UniProtKB-SubCell"/>
</dbReference>
<dbReference type="Proteomes" id="UP000324927">
    <property type="component" value="Unassembled WGS sequence"/>
</dbReference>
<keyword evidence="11" id="KW-0720">Serine protease</keyword>
<evidence type="ECO:0000259" key="17">
    <source>
        <dbReference type="PROSITE" id="PS50106"/>
    </source>
</evidence>
<evidence type="ECO:0000256" key="7">
    <source>
        <dbReference type="ARBA" id="ARBA00022729"/>
    </source>
</evidence>
<protein>
    <recommendedName>
        <fullName evidence="5">Probable periplasmic serine endoprotease DegP-like</fullName>
        <ecNumber evidence="4">3.4.21.107</ecNumber>
    </recommendedName>
    <alternativeName>
        <fullName evidence="13">Protease Do</fullName>
    </alternativeName>
</protein>
<dbReference type="Gene3D" id="2.30.42.60">
    <property type="match status" value="1"/>
</dbReference>
<feature type="region of interest" description="Disordered" evidence="16">
    <location>
        <begin position="421"/>
        <end position="444"/>
    </location>
</feature>
<dbReference type="RefSeq" id="WP_149230796.1">
    <property type="nucleotide sequence ID" value="NZ_JALJXJ010000001.1"/>
</dbReference>
<dbReference type="SUPFAM" id="SSF50494">
    <property type="entry name" value="Trypsin-like serine proteases"/>
    <property type="match status" value="1"/>
</dbReference>
<dbReference type="Gene3D" id="2.30.42.10">
    <property type="match status" value="1"/>
</dbReference>
<dbReference type="GO" id="GO:0006508">
    <property type="term" value="P:proteolysis"/>
    <property type="evidence" value="ECO:0007669"/>
    <property type="project" value="UniProtKB-KW"/>
</dbReference>
<dbReference type="Pfam" id="PF13365">
    <property type="entry name" value="Trypsin_2"/>
    <property type="match status" value="1"/>
</dbReference>
<dbReference type="InterPro" id="IPR001478">
    <property type="entry name" value="PDZ"/>
</dbReference>